<keyword evidence="1" id="KW-0378">Hydrolase</keyword>
<dbReference type="RefSeq" id="WP_068822404.1">
    <property type="nucleotide sequence ID" value="NZ_LWHJ01000027.1"/>
</dbReference>
<comment type="caution">
    <text evidence="4">The sequence shown here is derived from an EMBL/GenBank/DDBJ whole genome shotgun (WGS) entry which is preliminary data.</text>
</comment>
<dbReference type="Gene3D" id="3.20.20.80">
    <property type="entry name" value="Glycosidases"/>
    <property type="match status" value="1"/>
</dbReference>
<reference evidence="4 5" key="1">
    <citation type="submission" date="2016-04" db="EMBL/GenBank/DDBJ databases">
        <authorList>
            <person name="Evans L.H."/>
            <person name="Alamgir A."/>
            <person name="Owens N."/>
            <person name="Weber N.D."/>
            <person name="Virtaneva K."/>
            <person name="Barbian K."/>
            <person name="Babar A."/>
            <person name="Rosenke K."/>
        </authorList>
    </citation>
    <scope>NUCLEOTIDE SEQUENCE [LARGE SCALE GENOMIC DNA]</scope>
    <source>
        <strain evidence="4 5">CCM 8644</strain>
    </source>
</reference>
<keyword evidence="5" id="KW-1185">Reference proteome</keyword>
<accession>A0A179DFQ1</accession>
<dbReference type="InterPro" id="IPR017853">
    <property type="entry name" value="GH"/>
</dbReference>
<dbReference type="Proteomes" id="UP000078459">
    <property type="component" value="Unassembled WGS sequence"/>
</dbReference>
<proteinExistence type="predicted"/>
<evidence type="ECO:0000259" key="3">
    <source>
        <dbReference type="Pfam" id="PF00150"/>
    </source>
</evidence>
<evidence type="ECO:0000256" key="1">
    <source>
        <dbReference type="ARBA" id="ARBA00022801"/>
    </source>
</evidence>
<protein>
    <recommendedName>
        <fullName evidence="3">Glycoside hydrolase family 5 domain-containing protein</fullName>
    </recommendedName>
</protein>
<dbReference type="EMBL" id="LWHJ01000027">
    <property type="protein sequence ID" value="OAQ39788.1"/>
    <property type="molecule type" value="Genomic_DNA"/>
</dbReference>
<feature type="domain" description="Glycoside hydrolase family 5" evidence="3">
    <location>
        <begin position="54"/>
        <end position="327"/>
    </location>
</feature>
<dbReference type="Pfam" id="PF00150">
    <property type="entry name" value="Cellulase"/>
    <property type="match status" value="1"/>
</dbReference>
<dbReference type="OrthoDB" id="9801077at2"/>
<evidence type="ECO:0000256" key="2">
    <source>
        <dbReference type="ARBA" id="ARBA00023295"/>
    </source>
</evidence>
<gene>
    <name evidence="4" type="ORF">A5893_09430</name>
</gene>
<reference evidence="4 5" key="2">
    <citation type="submission" date="2016-06" db="EMBL/GenBank/DDBJ databases">
        <title>Pedobacter psychrophilus sp. nov., isolated from Antarctic fragmentary rock.</title>
        <authorList>
            <person name="Svec P."/>
        </authorList>
    </citation>
    <scope>NUCLEOTIDE SEQUENCE [LARGE SCALE GENOMIC DNA]</scope>
    <source>
        <strain evidence="4 5">CCM 8644</strain>
    </source>
</reference>
<organism evidence="4 5">
    <name type="scientific">Pedobacter psychrophilus</name>
    <dbReference type="NCBI Taxonomy" id="1826909"/>
    <lineage>
        <taxon>Bacteria</taxon>
        <taxon>Pseudomonadati</taxon>
        <taxon>Bacteroidota</taxon>
        <taxon>Sphingobacteriia</taxon>
        <taxon>Sphingobacteriales</taxon>
        <taxon>Sphingobacteriaceae</taxon>
        <taxon>Pedobacter</taxon>
    </lineage>
</organism>
<evidence type="ECO:0000313" key="5">
    <source>
        <dbReference type="Proteomes" id="UP000078459"/>
    </source>
</evidence>
<sequence length="677" mass="75857">MKNNHSSSSIDIFISRTTFLIILCLSILQTKAQNNVLTTPGSFSIGVNYWASHAGTKTWSNWKPEVVEADFKQLSDNGIKVLRVFPLWPDFQPIKQIYGGMGNKNYIARGESDDPIPLIGEGSDGMSELQLQHFKTMANLAQKYNLKLVVGLITGWMSGQLYVPKALEGKNVITDPEAIMWQQKFIKSFVGRFKNEPAILAWDFGNECNVMGDVENHYQSYLWSSVISGAIRSADITRPIVSGMHSLGASKNDKWRIVDQAALTDVLTTHPYSLWTPYASQDRINTMRTILHGAAETRMYGDIGGKAALTEETGVMGPMTGGEEEKAAFARTILFSNWANDCRGTFWWCAYDQTKLKFPPYNYASVEQELGLIKEDRTPKPVLQEFKKFSSFLDRLPFKNLPIKKSDAICILTENQDNWAVAYSIYILAKQAGFDFEFQTTGQKLKDAPLYILPSIKGIDAVFSDYWKQLLNKVKDGATLYVSLDDAYLPSFSEPFGLEISTNIKRTGALNFNGTTLKGDSLSFKTSAERKYQFKNIKASILAKETDGNPAFVSYNYGKGKVFLLTFPLENQLSNNADAFDKNAPPYYQIYKTIAQPLIAARIATQDNPSIVITEHPLSENEKVLVIINYNPEDAKTMLNLKQGWKISNNLYGTIPTEKSVIIKGNDALVLLIKKII</sequence>
<name>A0A179DFQ1_9SPHI</name>
<evidence type="ECO:0000313" key="4">
    <source>
        <dbReference type="EMBL" id="OAQ39788.1"/>
    </source>
</evidence>
<dbReference type="SUPFAM" id="SSF52317">
    <property type="entry name" value="Class I glutamine amidotransferase-like"/>
    <property type="match status" value="1"/>
</dbReference>
<dbReference type="SUPFAM" id="SSF51445">
    <property type="entry name" value="(Trans)glycosidases"/>
    <property type="match status" value="1"/>
</dbReference>
<dbReference type="GO" id="GO:0000272">
    <property type="term" value="P:polysaccharide catabolic process"/>
    <property type="evidence" value="ECO:0007669"/>
    <property type="project" value="InterPro"/>
</dbReference>
<keyword evidence="2" id="KW-0326">Glycosidase</keyword>
<dbReference type="AlphaFoldDB" id="A0A179DFQ1"/>
<dbReference type="Gene3D" id="3.40.50.880">
    <property type="match status" value="1"/>
</dbReference>
<dbReference type="InterPro" id="IPR029062">
    <property type="entry name" value="Class_I_gatase-like"/>
</dbReference>
<dbReference type="STRING" id="1826909.A5893_09430"/>
<dbReference type="InterPro" id="IPR001547">
    <property type="entry name" value="Glyco_hydro_5"/>
</dbReference>
<dbReference type="GO" id="GO:0004553">
    <property type="term" value="F:hydrolase activity, hydrolyzing O-glycosyl compounds"/>
    <property type="evidence" value="ECO:0007669"/>
    <property type="project" value="InterPro"/>
</dbReference>